<keyword evidence="6" id="KW-1185">Reference proteome</keyword>
<comment type="subcellular location">
    <subcellularLocation>
        <location evidence="1">Mitochondrion membrane</location>
    </subcellularLocation>
</comment>
<dbReference type="OrthoDB" id="2094445at2759"/>
<proteinExistence type="predicted"/>
<evidence type="ECO:0000313" key="5">
    <source>
        <dbReference type="EMBL" id="KAF2864542.1"/>
    </source>
</evidence>
<evidence type="ECO:0000313" key="6">
    <source>
        <dbReference type="Proteomes" id="UP000799421"/>
    </source>
</evidence>
<dbReference type="EMBL" id="MU005957">
    <property type="protein sequence ID" value="KAF2864542.1"/>
    <property type="molecule type" value="Genomic_DNA"/>
</dbReference>
<accession>A0A6A7CBN6</accession>
<protein>
    <recommendedName>
        <fullName evidence="7">ATP synthase subunit K, mitochondrial</fullName>
    </recommendedName>
</protein>
<dbReference type="GO" id="GO:0031966">
    <property type="term" value="C:mitochondrial membrane"/>
    <property type="evidence" value="ECO:0007669"/>
    <property type="project" value="UniProtKB-SubCell"/>
</dbReference>
<keyword evidence="2" id="KW-0496">Mitochondrion</keyword>
<organism evidence="5 6">
    <name type="scientific">Piedraia hortae CBS 480.64</name>
    <dbReference type="NCBI Taxonomy" id="1314780"/>
    <lineage>
        <taxon>Eukaryota</taxon>
        <taxon>Fungi</taxon>
        <taxon>Dikarya</taxon>
        <taxon>Ascomycota</taxon>
        <taxon>Pezizomycotina</taxon>
        <taxon>Dothideomycetes</taxon>
        <taxon>Dothideomycetidae</taxon>
        <taxon>Capnodiales</taxon>
        <taxon>Piedraiaceae</taxon>
        <taxon>Piedraia</taxon>
    </lineage>
</organism>
<dbReference type="InterPro" id="IPR021278">
    <property type="entry name" value="ATP19"/>
</dbReference>
<keyword evidence="3 4" id="KW-0472">Membrane</keyword>
<reference evidence="5" key="1">
    <citation type="journal article" date="2020" name="Stud. Mycol.">
        <title>101 Dothideomycetes genomes: a test case for predicting lifestyles and emergence of pathogens.</title>
        <authorList>
            <person name="Haridas S."/>
            <person name="Albert R."/>
            <person name="Binder M."/>
            <person name="Bloem J."/>
            <person name="Labutti K."/>
            <person name="Salamov A."/>
            <person name="Andreopoulos B."/>
            <person name="Baker S."/>
            <person name="Barry K."/>
            <person name="Bills G."/>
            <person name="Bluhm B."/>
            <person name="Cannon C."/>
            <person name="Castanera R."/>
            <person name="Culley D."/>
            <person name="Daum C."/>
            <person name="Ezra D."/>
            <person name="Gonzalez J."/>
            <person name="Henrissat B."/>
            <person name="Kuo A."/>
            <person name="Liang C."/>
            <person name="Lipzen A."/>
            <person name="Lutzoni F."/>
            <person name="Magnuson J."/>
            <person name="Mondo S."/>
            <person name="Nolan M."/>
            <person name="Ohm R."/>
            <person name="Pangilinan J."/>
            <person name="Park H.-J."/>
            <person name="Ramirez L."/>
            <person name="Alfaro M."/>
            <person name="Sun H."/>
            <person name="Tritt A."/>
            <person name="Yoshinaga Y."/>
            <person name="Zwiers L.-H."/>
            <person name="Turgeon B."/>
            <person name="Goodwin S."/>
            <person name="Spatafora J."/>
            <person name="Crous P."/>
            <person name="Grigoriev I."/>
        </authorList>
    </citation>
    <scope>NUCLEOTIDE SEQUENCE</scope>
    <source>
        <strain evidence="5">CBS 480.64</strain>
    </source>
</reference>
<keyword evidence="4" id="KW-0812">Transmembrane</keyword>
<dbReference type="PANTHER" id="PTHR28074:SF1">
    <property type="entry name" value="ATP SYNTHASE SUBUNIT K, MITOCHONDRIAL"/>
    <property type="match status" value="1"/>
</dbReference>
<dbReference type="PANTHER" id="PTHR28074">
    <property type="entry name" value="ATP SYNTHASE SUBUNIT K, MITOCHONDRIAL"/>
    <property type="match status" value="1"/>
</dbReference>
<evidence type="ECO:0008006" key="7">
    <source>
        <dbReference type="Google" id="ProtNLM"/>
    </source>
</evidence>
<dbReference type="GO" id="GO:0015986">
    <property type="term" value="P:proton motive force-driven ATP synthesis"/>
    <property type="evidence" value="ECO:0007669"/>
    <property type="project" value="TreeGrafter"/>
</dbReference>
<sequence length="74" mass="7817">MVAYYEIFGQKVGSHVLSMAVLGLLGGGITMVTGGSKAKSVAQGPPINASSKDEEKFIQDFLKEAEGEKKGEKK</sequence>
<dbReference type="AlphaFoldDB" id="A0A6A7CBN6"/>
<evidence type="ECO:0000256" key="2">
    <source>
        <dbReference type="ARBA" id="ARBA00023128"/>
    </source>
</evidence>
<evidence type="ECO:0000256" key="1">
    <source>
        <dbReference type="ARBA" id="ARBA00004325"/>
    </source>
</evidence>
<gene>
    <name evidence="5" type="ORF">K470DRAFT_254171</name>
</gene>
<name>A0A6A7CBN6_9PEZI</name>
<evidence type="ECO:0000256" key="4">
    <source>
        <dbReference type="SAM" id="Phobius"/>
    </source>
</evidence>
<feature type="transmembrane region" description="Helical" evidence="4">
    <location>
        <begin position="12"/>
        <end position="32"/>
    </location>
</feature>
<keyword evidence="4" id="KW-1133">Transmembrane helix</keyword>
<dbReference type="Pfam" id="PF11022">
    <property type="entry name" value="ATP19"/>
    <property type="match status" value="1"/>
</dbReference>
<dbReference type="Proteomes" id="UP000799421">
    <property type="component" value="Unassembled WGS sequence"/>
</dbReference>
<evidence type="ECO:0000256" key="3">
    <source>
        <dbReference type="ARBA" id="ARBA00023136"/>
    </source>
</evidence>